<accession>A0AAE3J525</accession>
<protein>
    <submittedName>
        <fullName evidence="1">Uncharacterized protein</fullName>
    </submittedName>
</protein>
<dbReference type="Proteomes" id="UP001197875">
    <property type="component" value="Unassembled WGS sequence"/>
</dbReference>
<keyword evidence="2" id="KW-1185">Reference proteome</keyword>
<evidence type="ECO:0000313" key="2">
    <source>
        <dbReference type="Proteomes" id="UP001197875"/>
    </source>
</evidence>
<dbReference type="RefSeq" id="WP_178046483.1">
    <property type="nucleotide sequence ID" value="NZ_JAJEPR010000004.1"/>
</dbReference>
<reference evidence="1 2" key="1">
    <citation type="submission" date="2021-10" db="EMBL/GenBank/DDBJ databases">
        <title>Anaerobic single-cell dispensing facilitates the cultivation of human gut bacteria.</title>
        <authorList>
            <person name="Afrizal A."/>
        </authorList>
    </citation>
    <scope>NUCLEOTIDE SEQUENCE [LARGE SCALE GENOMIC DNA]</scope>
    <source>
        <strain evidence="1 2">CLA-AA-H277</strain>
    </source>
</reference>
<proteinExistence type="predicted"/>
<gene>
    <name evidence="1" type="ORF">LKD71_03245</name>
</gene>
<name>A0AAE3J525_9FIRM</name>
<organism evidence="1 2">
    <name type="scientific">Fusicatenibacter faecihominis</name>
    <dbReference type="NCBI Taxonomy" id="2881276"/>
    <lineage>
        <taxon>Bacteria</taxon>
        <taxon>Bacillati</taxon>
        <taxon>Bacillota</taxon>
        <taxon>Clostridia</taxon>
        <taxon>Lachnospirales</taxon>
        <taxon>Lachnospiraceae</taxon>
        <taxon>Fusicatenibacter</taxon>
    </lineage>
</organism>
<evidence type="ECO:0000313" key="1">
    <source>
        <dbReference type="EMBL" id="MCC2188846.1"/>
    </source>
</evidence>
<dbReference type="AlphaFoldDB" id="A0AAE3J525"/>
<comment type="caution">
    <text evidence="1">The sequence shown here is derived from an EMBL/GenBank/DDBJ whole genome shotgun (WGS) entry which is preliminary data.</text>
</comment>
<dbReference type="EMBL" id="JAJEPR010000004">
    <property type="protein sequence ID" value="MCC2188846.1"/>
    <property type="molecule type" value="Genomic_DNA"/>
</dbReference>
<sequence length="80" mass="9146">MFNNVSQLLELRALRNRFEKNHPKFFPFMKAAKTRALEEGSLIEISVTPPDGEMISTNLKVQASDLELLQKLTEVLSQNQ</sequence>